<organism evidence="4 5">
    <name type="scientific">Stichopus japonicus</name>
    <name type="common">Sea cucumber</name>
    <dbReference type="NCBI Taxonomy" id="307972"/>
    <lineage>
        <taxon>Eukaryota</taxon>
        <taxon>Metazoa</taxon>
        <taxon>Echinodermata</taxon>
        <taxon>Eleutherozoa</taxon>
        <taxon>Echinozoa</taxon>
        <taxon>Holothuroidea</taxon>
        <taxon>Aspidochirotacea</taxon>
        <taxon>Aspidochirotida</taxon>
        <taxon>Stichopodidae</taxon>
        <taxon>Apostichopus</taxon>
    </lineage>
</organism>
<dbReference type="EMBL" id="MRZV01000282">
    <property type="protein sequence ID" value="PIK53549.1"/>
    <property type="molecule type" value="Genomic_DNA"/>
</dbReference>
<keyword evidence="1 2" id="KW-0175">Coiled coil</keyword>
<evidence type="ECO:0000256" key="1">
    <source>
        <dbReference type="ARBA" id="ARBA00023054"/>
    </source>
</evidence>
<dbReference type="SUPFAM" id="SSF48371">
    <property type="entry name" value="ARM repeat"/>
    <property type="match status" value="2"/>
</dbReference>
<dbReference type="Proteomes" id="UP000230750">
    <property type="component" value="Unassembled WGS sequence"/>
</dbReference>
<dbReference type="InterPro" id="IPR016024">
    <property type="entry name" value="ARM-type_fold"/>
</dbReference>
<dbReference type="PIRSF" id="PIRSF037469">
    <property type="entry name" value="Clathrin_H-chain-rel"/>
    <property type="match status" value="1"/>
</dbReference>
<evidence type="ECO:0000313" key="5">
    <source>
        <dbReference type="Proteomes" id="UP000230750"/>
    </source>
</evidence>
<name>A0A2G8KZW4_STIJA</name>
<dbReference type="Gene3D" id="1.25.40.30">
    <property type="match status" value="1"/>
</dbReference>
<protein>
    <submittedName>
        <fullName evidence="4">Putative clathrin heavy chain linker domain-containing protein 1</fullName>
    </submittedName>
</protein>
<evidence type="ECO:0000313" key="4">
    <source>
        <dbReference type="EMBL" id="PIK53549.1"/>
    </source>
</evidence>
<dbReference type="PANTHER" id="PTHR10292:SF11">
    <property type="entry name" value="CLATHRIN HEAVY CHAIN LINKER DOMAIN-CONTAINING PROTEIN 1"/>
    <property type="match status" value="1"/>
</dbReference>
<keyword evidence="5" id="KW-1185">Reference proteome</keyword>
<dbReference type="PANTHER" id="PTHR10292">
    <property type="entry name" value="CLATHRIN HEAVY CHAIN RELATED"/>
    <property type="match status" value="1"/>
</dbReference>
<dbReference type="InterPro" id="IPR012331">
    <property type="entry name" value="Clathrin_H-chain_linker"/>
</dbReference>
<dbReference type="InterPro" id="IPR017212">
    <property type="entry name" value="CLHC1"/>
</dbReference>
<accession>A0A2G8KZW4</accession>
<dbReference type="Pfam" id="PF15739">
    <property type="entry name" value="TSNAXIP1_N"/>
    <property type="match status" value="1"/>
</dbReference>
<evidence type="ECO:0000259" key="3">
    <source>
        <dbReference type="Pfam" id="PF15739"/>
    </source>
</evidence>
<comment type="caution">
    <text evidence="4">The sequence shown here is derived from an EMBL/GenBank/DDBJ whole genome shotgun (WGS) entry which is preliminary data.</text>
</comment>
<feature type="coiled-coil region" evidence="2">
    <location>
        <begin position="126"/>
        <end position="160"/>
    </location>
</feature>
<dbReference type="AlphaFoldDB" id="A0A2G8KZW4"/>
<gene>
    <name evidence="4" type="ORF">BSL78_09570</name>
</gene>
<dbReference type="STRING" id="307972.A0A2G8KZW4"/>
<reference evidence="4 5" key="1">
    <citation type="journal article" date="2017" name="PLoS Biol.">
        <title>The sea cucumber genome provides insights into morphological evolution and visceral regeneration.</title>
        <authorList>
            <person name="Zhang X."/>
            <person name="Sun L."/>
            <person name="Yuan J."/>
            <person name="Sun Y."/>
            <person name="Gao Y."/>
            <person name="Zhang L."/>
            <person name="Li S."/>
            <person name="Dai H."/>
            <person name="Hamel J.F."/>
            <person name="Liu C."/>
            <person name="Yu Y."/>
            <person name="Liu S."/>
            <person name="Lin W."/>
            <person name="Guo K."/>
            <person name="Jin S."/>
            <person name="Xu P."/>
            <person name="Storey K.B."/>
            <person name="Huan P."/>
            <person name="Zhang T."/>
            <person name="Zhou Y."/>
            <person name="Zhang J."/>
            <person name="Lin C."/>
            <person name="Li X."/>
            <person name="Xing L."/>
            <person name="Huo D."/>
            <person name="Sun M."/>
            <person name="Wang L."/>
            <person name="Mercier A."/>
            <person name="Li F."/>
            <person name="Yang H."/>
            <person name="Xiang J."/>
        </authorList>
    </citation>
    <scope>NUCLEOTIDE SEQUENCE [LARGE SCALE GENOMIC DNA]</scope>
    <source>
        <strain evidence="4">Shaxun</strain>
        <tissue evidence="4">Muscle</tissue>
    </source>
</reference>
<sequence>MEIFSIFRLKIAGNLEGYFVHGGKMLPKRPDSGKRVLPPISSDGEKLFVKQVESNLQNELIALESSNNSEGEKYTVYRNAFSEVIEHVSAYKPLLTAIKAEYESCIETIQRGQKEAFFLSGKVKAMAAEQNTLTLYQKRADELDQKIATVKADNERLRSELNAISSSMEKRSSLTQLCQEEDPLPKKKLSMPTKHIPGLTLEESTDVQRLRKELNNLEMMLENLKSSKTKQYKPRWRKDELKQHLASKSKAKDHVSDQNQQFKARNLKLQVALDALRAYYRDHQDTMTPAEFVTLALTRSASKMSLKSQDTTSNFEDDDPTKEREAELLLEYIEQFNDLFEDKHYSEAAMHAANSPKGILRNPETLARFKAVQVKPGNPSPLLMYCEALVASVPAVGIIPDAETSLECVKAALSEDRVDLVTHWLARDRLTLSEPLGHLLYNYTVDKPQDVVLQCLPLAQTVYVKVGAHIQAAVCMCKQGKIQAMVEYGQTAKFSQATYLGVLVACPSVPLAELLLQLSYDDPGGALVSFADIVYQLLRSEHHHIGLELLERVQTGLLAFGLKDAVFKDKKTKNNVWQSIIKSCHESGLEEVALELLAAVTVLNTIQKAQEELVS</sequence>
<dbReference type="Pfam" id="PF13838">
    <property type="entry name" value="Clathrin_H_link"/>
    <property type="match status" value="1"/>
</dbReference>
<proteinExistence type="predicted"/>
<dbReference type="InterPro" id="IPR032755">
    <property type="entry name" value="TSNAXIP1_N"/>
</dbReference>
<feature type="domain" description="Translin-associated factor X-interacting protein 1 N-terminal" evidence="3">
    <location>
        <begin position="53"/>
        <end position="159"/>
    </location>
</feature>
<evidence type="ECO:0000256" key="2">
    <source>
        <dbReference type="SAM" id="Coils"/>
    </source>
</evidence>
<dbReference type="OrthoDB" id="2113814at2759"/>